<evidence type="ECO:0000313" key="4">
    <source>
        <dbReference type="Proteomes" id="UP001596425"/>
    </source>
</evidence>
<sequence length="650" mass="73530">MLRTLVTSLLLIFSSTAVGVSRIPLQELIKHKDIQQVKISPKGTHLAVQKLYDGERILVFMSLKPLEITGILRFRGKEEVGNFYWANDERVVAEVISRKAALEAPVNYGSLFAINYDGSKGKNIFGWAAGERQTGSRIKKAESTYAHATIVDVLRDNDKEILVSTYPWARDWETHGEVYRIDIYSGVRDKVSGLPQVGGRAFTDGHGNLLFANGTDRNGDVELYRKDKVGWSRIDDPLLDRATPVGFDMESNETYLVLDRKRQTEQLIKLDSSGKYSQVFQHGISDISGIIYHPVTDKPLGAYLHPDLPDEHFFDEGDGFAAFFRGLKKAFEGYRISFTSFTEDGSMGILKVHGDRLPGDYFVVNMQTKKVDFLLSSAEWLDPSRLNPMRADAFTTEDGLRIGVYLTFPAGQTEKLPMVVVPHGGPHARDYWGYDRQAQILSQNGYLVLQVNFRGSTGYGDHFFSAGRRQWGGLIQRDIANAVHWAVEKGYADRKRICIFGGSFGGYSALMNPIRYPDLYQCAVGYVGVYDLEMMYRKGDIQRRDRGISYLTRELSENEDFLRENSPLYNTDKLDLPMFIVHGEQDERVPVEHAEALLDKLEEDGKPVKTLIVSNEGHGFYSEENNRRLYTQLLDFLDENIGIGAAEKRE</sequence>
<evidence type="ECO:0000313" key="3">
    <source>
        <dbReference type="EMBL" id="MFC6632220.1"/>
    </source>
</evidence>
<dbReference type="GO" id="GO:0016787">
    <property type="term" value="F:hydrolase activity"/>
    <property type="evidence" value="ECO:0007669"/>
    <property type="project" value="UniProtKB-KW"/>
</dbReference>
<evidence type="ECO:0000256" key="1">
    <source>
        <dbReference type="ARBA" id="ARBA00022801"/>
    </source>
</evidence>
<keyword evidence="1 3" id="KW-0378">Hydrolase</keyword>
<dbReference type="SUPFAM" id="SSF82171">
    <property type="entry name" value="DPP6 N-terminal domain-like"/>
    <property type="match status" value="1"/>
</dbReference>
<dbReference type="PANTHER" id="PTHR42776:SF27">
    <property type="entry name" value="DIPEPTIDYL PEPTIDASE FAMILY MEMBER 6"/>
    <property type="match status" value="1"/>
</dbReference>
<reference evidence="4" key="1">
    <citation type="journal article" date="2019" name="Int. J. Syst. Evol. Microbiol.">
        <title>The Global Catalogue of Microorganisms (GCM) 10K type strain sequencing project: providing services to taxonomists for standard genome sequencing and annotation.</title>
        <authorList>
            <consortium name="The Broad Institute Genomics Platform"/>
            <consortium name="The Broad Institute Genome Sequencing Center for Infectious Disease"/>
            <person name="Wu L."/>
            <person name="Ma J."/>
        </authorList>
    </citation>
    <scope>NUCLEOTIDE SEQUENCE [LARGE SCALE GENOMIC DNA]</scope>
    <source>
        <strain evidence="4">CGMCC 1.13718</strain>
    </source>
</reference>
<dbReference type="SUPFAM" id="SSF53474">
    <property type="entry name" value="alpha/beta-Hydrolases"/>
    <property type="match status" value="1"/>
</dbReference>
<organism evidence="3 4">
    <name type="scientific">Microbulbifer taiwanensis</name>
    <dbReference type="NCBI Taxonomy" id="986746"/>
    <lineage>
        <taxon>Bacteria</taxon>
        <taxon>Pseudomonadati</taxon>
        <taxon>Pseudomonadota</taxon>
        <taxon>Gammaproteobacteria</taxon>
        <taxon>Cellvibrionales</taxon>
        <taxon>Microbulbiferaceae</taxon>
        <taxon>Microbulbifer</taxon>
    </lineage>
</organism>
<evidence type="ECO:0000259" key="2">
    <source>
        <dbReference type="Pfam" id="PF00326"/>
    </source>
</evidence>
<accession>A0ABW1YJN5</accession>
<protein>
    <submittedName>
        <fullName evidence="3">Alpha/beta hydrolase family protein</fullName>
        <ecNumber evidence="3">3.4.-.-</ecNumber>
    </submittedName>
</protein>
<dbReference type="RefSeq" id="WP_193192343.1">
    <property type="nucleotide sequence ID" value="NZ_JACZFR010000028.1"/>
</dbReference>
<dbReference type="EMBL" id="JBHSVR010000001">
    <property type="protein sequence ID" value="MFC6632220.1"/>
    <property type="molecule type" value="Genomic_DNA"/>
</dbReference>
<comment type="caution">
    <text evidence="3">The sequence shown here is derived from an EMBL/GenBank/DDBJ whole genome shotgun (WGS) entry which is preliminary data.</text>
</comment>
<dbReference type="InterPro" id="IPR029058">
    <property type="entry name" value="AB_hydrolase_fold"/>
</dbReference>
<dbReference type="EC" id="3.4.-.-" evidence="3"/>
<feature type="domain" description="Peptidase S9 prolyl oligopeptidase catalytic" evidence="2">
    <location>
        <begin position="432"/>
        <end position="642"/>
    </location>
</feature>
<proteinExistence type="predicted"/>
<dbReference type="PANTHER" id="PTHR42776">
    <property type="entry name" value="SERINE PEPTIDASE S9 FAMILY MEMBER"/>
    <property type="match status" value="1"/>
</dbReference>
<keyword evidence="4" id="KW-1185">Reference proteome</keyword>
<dbReference type="InterPro" id="IPR001375">
    <property type="entry name" value="Peptidase_S9_cat"/>
</dbReference>
<dbReference type="Pfam" id="PF00326">
    <property type="entry name" value="Peptidase_S9"/>
    <property type="match status" value="1"/>
</dbReference>
<name>A0ABW1YJN5_9GAMM</name>
<dbReference type="Proteomes" id="UP001596425">
    <property type="component" value="Unassembled WGS sequence"/>
</dbReference>
<gene>
    <name evidence="3" type="ORF">ACFQBM_02950</name>
</gene>
<dbReference type="Gene3D" id="3.40.50.1820">
    <property type="entry name" value="alpha/beta hydrolase"/>
    <property type="match status" value="1"/>
</dbReference>